<comment type="caution">
    <text evidence="1">The sequence shown here is derived from an EMBL/GenBank/DDBJ whole genome shotgun (WGS) entry which is preliminary data.</text>
</comment>
<dbReference type="AlphaFoldDB" id="A0A420IX49"/>
<accession>A0A420IX49</accession>
<reference evidence="1 2" key="1">
    <citation type="journal article" date="2018" name="BMC Genomics">
        <title>Comparative genome analyses reveal sequence features reflecting distinct modes of host-adaptation between dicot and monocot powdery mildew.</title>
        <authorList>
            <person name="Wu Y."/>
            <person name="Ma X."/>
            <person name="Pan Z."/>
            <person name="Kale S.D."/>
            <person name="Song Y."/>
            <person name="King H."/>
            <person name="Zhang Q."/>
            <person name="Presley C."/>
            <person name="Deng X."/>
            <person name="Wei C.I."/>
            <person name="Xiao S."/>
        </authorList>
    </citation>
    <scope>NUCLEOTIDE SEQUENCE [LARGE SCALE GENOMIC DNA]</scope>
    <source>
        <strain evidence="1">UMSG3</strain>
    </source>
</reference>
<dbReference type="Proteomes" id="UP000283383">
    <property type="component" value="Unassembled WGS sequence"/>
</dbReference>
<sequence>MQSIKVPVESDYLPNTHSALTRMCLKALHSSDPTYAIIPLETMKSLASQSICSTIPFLGSVFIFPLDIEWICKPFRKNYHFELCEIQMDDMEGLGRNR</sequence>
<name>A0A420IX49_9PEZI</name>
<evidence type="ECO:0000313" key="2">
    <source>
        <dbReference type="Proteomes" id="UP000283383"/>
    </source>
</evidence>
<organism evidence="1 2">
    <name type="scientific">Golovinomyces cichoracearum</name>
    <dbReference type="NCBI Taxonomy" id="62708"/>
    <lineage>
        <taxon>Eukaryota</taxon>
        <taxon>Fungi</taxon>
        <taxon>Dikarya</taxon>
        <taxon>Ascomycota</taxon>
        <taxon>Pezizomycotina</taxon>
        <taxon>Leotiomycetes</taxon>
        <taxon>Erysiphales</taxon>
        <taxon>Erysiphaceae</taxon>
        <taxon>Golovinomyces</taxon>
    </lineage>
</organism>
<evidence type="ECO:0000313" key="1">
    <source>
        <dbReference type="EMBL" id="RKF79094.1"/>
    </source>
</evidence>
<gene>
    <name evidence="1" type="ORF">GcM3_058014</name>
</gene>
<protein>
    <submittedName>
        <fullName evidence="1">Uncharacterized protein</fullName>
    </submittedName>
</protein>
<keyword evidence="2" id="KW-1185">Reference proteome</keyword>
<proteinExistence type="predicted"/>
<dbReference type="EMBL" id="MCBQ01005870">
    <property type="protein sequence ID" value="RKF79094.1"/>
    <property type="molecule type" value="Genomic_DNA"/>
</dbReference>